<protein>
    <recommendedName>
        <fullName evidence="7">DNA repair and recombination protein RAD54-like</fullName>
    </recommendedName>
</protein>
<feature type="domain" description="Helicase C-terminal" evidence="4">
    <location>
        <begin position="519"/>
        <end position="674"/>
    </location>
</feature>
<dbReference type="InterPro" id="IPR038718">
    <property type="entry name" value="SNF2-like_sf"/>
</dbReference>
<feature type="compositionally biased region" description="Basic and acidic residues" evidence="2">
    <location>
        <begin position="851"/>
        <end position="867"/>
    </location>
</feature>
<dbReference type="PROSITE" id="PS51192">
    <property type="entry name" value="HELICASE_ATP_BIND_1"/>
    <property type="match status" value="1"/>
</dbReference>
<dbReference type="InterPro" id="IPR049730">
    <property type="entry name" value="SNF2/RAD54-like_C"/>
</dbReference>
<proteinExistence type="predicted"/>
<feature type="compositionally biased region" description="Low complexity" evidence="2">
    <location>
        <begin position="876"/>
        <end position="892"/>
    </location>
</feature>
<dbReference type="GO" id="GO:0005634">
    <property type="term" value="C:nucleus"/>
    <property type="evidence" value="ECO:0007669"/>
    <property type="project" value="TreeGrafter"/>
</dbReference>
<accession>A0A8J5XJQ0</accession>
<evidence type="ECO:0000256" key="1">
    <source>
        <dbReference type="ARBA" id="ARBA00022801"/>
    </source>
</evidence>
<dbReference type="Gene3D" id="3.40.50.10810">
    <property type="entry name" value="Tandem AAA-ATPase domain"/>
    <property type="match status" value="1"/>
</dbReference>
<evidence type="ECO:0008006" key="7">
    <source>
        <dbReference type="Google" id="ProtNLM"/>
    </source>
</evidence>
<keyword evidence="6" id="KW-1185">Reference proteome</keyword>
<dbReference type="InterPro" id="IPR027417">
    <property type="entry name" value="P-loop_NTPase"/>
</dbReference>
<dbReference type="SMART" id="SM00490">
    <property type="entry name" value="HELICc"/>
    <property type="match status" value="1"/>
</dbReference>
<feature type="domain" description="Helicase ATP-binding" evidence="3">
    <location>
        <begin position="190"/>
        <end position="365"/>
    </location>
</feature>
<dbReference type="InterPro" id="IPR014001">
    <property type="entry name" value="Helicase_ATP-bd"/>
</dbReference>
<dbReference type="InterPro" id="IPR001650">
    <property type="entry name" value="Helicase_C-like"/>
</dbReference>
<dbReference type="Gene3D" id="1.20.120.850">
    <property type="entry name" value="SWI2/SNF2 ATPases, N-terminal domain"/>
    <property type="match status" value="1"/>
</dbReference>
<dbReference type="SUPFAM" id="SSF52540">
    <property type="entry name" value="P-loop containing nucleoside triphosphate hydrolases"/>
    <property type="match status" value="2"/>
</dbReference>
<dbReference type="PANTHER" id="PTHR45629:SF7">
    <property type="entry name" value="DNA EXCISION REPAIR PROTEIN ERCC-6-RELATED"/>
    <property type="match status" value="1"/>
</dbReference>
<evidence type="ECO:0000259" key="4">
    <source>
        <dbReference type="PROSITE" id="PS51194"/>
    </source>
</evidence>
<dbReference type="PROSITE" id="PS51194">
    <property type="entry name" value="HELICASE_CTER"/>
    <property type="match status" value="1"/>
</dbReference>
<feature type="compositionally biased region" description="Acidic residues" evidence="2">
    <location>
        <begin position="893"/>
        <end position="905"/>
    </location>
</feature>
<dbReference type="Proteomes" id="UP000751190">
    <property type="component" value="Unassembled WGS sequence"/>
</dbReference>
<organism evidence="5 6">
    <name type="scientific">Diacronema lutheri</name>
    <name type="common">Unicellular marine alga</name>
    <name type="synonym">Monochrysis lutheri</name>
    <dbReference type="NCBI Taxonomy" id="2081491"/>
    <lineage>
        <taxon>Eukaryota</taxon>
        <taxon>Haptista</taxon>
        <taxon>Haptophyta</taxon>
        <taxon>Pavlovophyceae</taxon>
        <taxon>Pavlovales</taxon>
        <taxon>Pavlovaceae</taxon>
        <taxon>Diacronema</taxon>
    </lineage>
</organism>
<dbReference type="GO" id="GO:0045003">
    <property type="term" value="P:double-strand break repair via synthesis-dependent strand annealing"/>
    <property type="evidence" value="ECO:0007669"/>
    <property type="project" value="TreeGrafter"/>
</dbReference>
<dbReference type="PANTHER" id="PTHR45629">
    <property type="entry name" value="SNF2/RAD54 FAMILY MEMBER"/>
    <property type="match status" value="1"/>
</dbReference>
<feature type="region of interest" description="Disordered" evidence="2">
    <location>
        <begin position="1"/>
        <end position="22"/>
    </location>
</feature>
<dbReference type="OrthoDB" id="413460at2759"/>
<dbReference type="EMBL" id="JAGTXO010000020">
    <property type="protein sequence ID" value="KAG8462602.1"/>
    <property type="molecule type" value="Genomic_DNA"/>
</dbReference>
<sequence length="905" mass="98951">MGLLRRPAGRGAEPLDFGRAGCEPALSDEERRRIHEENTRALIGDTLHLRHASLLSEVYDVDKLPESLTRGFVLPCAPPADRDDTTRRKTLGPRKKWDASLFSSAGAAGAAGAAGREAEADEPYEPLVLWTAPDGATEADGWSDSVTVDEILARKLRQHQREGVQFLFETLMNEKAGDEGGALDEPPNRRFRPFKGQGCILADDMGLGKTLQSITILHTLLRAGFRRGEPAARKALIVCPTSLVGNWEAEIGKWLKHKAPHTLTLGSIEPLEAMRRVGMFKSQSRASGMVLVLSYEMARKYIDELVNTDVGLLICDEAHRLKNDKTATALALDRLRTPRRVLLSGTPVQNDLDEFYAMVNFCNPGVLGDERRFGATYARPILRGREPDATDTQVATGEERGQQLGNFCHNFILRRTNTILSAHLPPKLVQIVCVRLCELQRQLYDHFLDSKRVRSMLSKNNQALPAITLLKKLCNHPLLIREASSSQVAGYDECLPFFPPDYGRARDGCRADTSGKLLVLQRLLLKVRAETDDRFVLVSNYTSMLDVFGQMAREFGWSYVRLDGSTSQKKRTALVAQFNEKRAKGDDVFLFLLSSKAGGCGLNLIGGNRLVLFDPDWNPANDKQAAARVWRDGQTKRVYIYRMVIAGSIEEFVYERQLSKEGLAGVASNEQVLTSALSTSELKDLFTYHADCGSHFHEKLKCARCATMLEERAGERTGLSIPQLGAPKETDGLDTWAHHHGPETVDDEMMREAGEGLVSFIFSLHVSGRDVGELAAIAAQRDADALAKAAAAASAEAAAAADKENAARALAGRRPAMGAPLMPVGRAGRAGALAQRAPPPPPARPARPKRARVEAVARHASGSKRDESDESEEEPSSGAETSDESSASVSASADDDDDDDDEGGE</sequence>
<evidence type="ECO:0000313" key="5">
    <source>
        <dbReference type="EMBL" id="KAG8462602.1"/>
    </source>
</evidence>
<dbReference type="SMART" id="SM00487">
    <property type="entry name" value="DEXDc"/>
    <property type="match status" value="1"/>
</dbReference>
<dbReference type="InterPro" id="IPR000330">
    <property type="entry name" value="SNF2_N"/>
</dbReference>
<dbReference type="GO" id="GO:0007131">
    <property type="term" value="P:reciprocal meiotic recombination"/>
    <property type="evidence" value="ECO:0007669"/>
    <property type="project" value="TreeGrafter"/>
</dbReference>
<evidence type="ECO:0000259" key="3">
    <source>
        <dbReference type="PROSITE" id="PS51192"/>
    </source>
</evidence>
<gene>
    <name evidence="5" type="ORF">KFE25_010427</name>
</gene>
<keyword evidence="1" id="KW-0378">Hydrolase</keyword>
<dbReference type="OMA" id="YTEHERM"/>
<dbReference type="GO" id="GO:0016787">
    <property type="term" value="F:hydrolase activity"/>
    <property type="evidence" value="ECO:0007669"/>
    <property type="project" value="UniProtKB-KW"/>
</dbReference>
<dbReference type="InterPro" id="IPR050496">
    <property type="entry name" value="SNF2_RAD54_helicase_repair"/>
</dbReference>
<comment type="caution">
    <text evidence="5">The sequence shown here is derived from an EMBL/GenBank/DDBJ whole genome shotgun (WGS) entry which is preliminary data.</text>
</comment>
<dbReference type="Pfam" id="PF00271">
    <property type="entry name" value="Helicase_C"/>
    <property type="match status" value="1"/>
</dbReference>
<feature type="region of interest" description="Disordered" evidence="2">
    <location>
        <begin position="829"/>
        <end position="905"/>
    </location>
</feature>
<evidence type="ECO:0000256" key="2">
    <source>
        <dbReference type="SAM" id="MobiDB-lite"/>
    </source>
</evidence>
<reference evidence="5" key="1">
    <citation type="submission" date="2021-05" db="EMBL/GenBank/DDBJ databases">
        <title>The genome of the haptophyte Pavlova lutheri (Diacronema luteri, Pavlovales) - a model for lipid biosynthesis in eukaryotic algae.</title>
        <authorList>
            <person name="Hulatt C.J."/>
            <person name="Posewitz M.C."/>
        </authorList>
    </citation>
    <scope>NUCLEOTIDE SEQUENCE</scope>
    <source>
        <strain evidence="5">NIVA-4/92</strain>
    </source>
</reference>
<dbReference type="AlphaFoldDB" id="A0A8J5XJQ0"/>
<dbReference type="Gene3D" id="3.40.50.300">
    <property type="entry name" value="P-loop containing nucleotide triphosphate hydrolases"/>
    <property type="match status" value="1"/>
</dbReference>
<dbReference type="GO" id="GO:0005524">
    <property type="term" value="F:ATP binding"/>
    <property type="evidence" value="ECO:0007669"/>
    <property type="project" value="InterPro"/>
</dbReference>
<name>A0A8J5XJQ0_DIALT</name>
<dbReference type="Pfam" id="PF00176">
    <property type="entry name" value="SNF2-rel_dom"/>
    <property type="match status" value="1"/>
</dbReference>
<dbReference type="CDD" id="cd18004">
    <property type="entry name" value="DEXHc_RAD54"/>
    <property type="match status" value="1"/>
</dbReference>
<dbReference type="CDD" id="cd18793">
    <property type="entry name" value="SF2_C_SNF"/>
    <property type="match status" value="1"/>
</dbReference>
<evidence type="ECO:0000313" key="6">
    <source>
        <dbReference type="Proteomes" id="UP000751190"/>
    </source>
</evidence>
<dbReference type="GO" id="GO:0015616">
    <property type="term" value="F:DNA translocase activity"/>
    <property type="evidence" value="ECO:0007669"/>
    <property type="project" value="TreeGrafter"/>
</dbReference>